<comment type="caution">
    <text evidence="1">The sequence shown here is derived from an EMBL/GenBank/DDBJ whole genome shotgun (WGS) entry which is preliminary data.</text>
</comment>
<protein>
    <submittedName>
        <fullName evidence="1">TraB/GumN family protein</fullName>
    </submittedName>
</protein>
<dbReference type="AlphaFoldDB" id="A0A5C6LYW7"/>
<dbReference type="RefSeq" id="WP_146304995.1">
    <property type="nucleotide sequence ID" value="NZ_VOHS01000007.1"/>
</dbReference>
<gene>
    <name evidence="1" type="ORF">FEF09_10120</name>
</gene>
<keyword evidence="2" id="KW-1185">Reference proteome</keyword>
<reference evidence="1 2" key="1">
    <citation type="submission" date="2019-08" db="EMBL/GenBank/DDBJ databases">
        <title>Whole genome sequencing of chitin degrading bacteria Chitinophaga pinensis YS16.</title>
        <authorList>
            <person name="Singh R.P."/>
            <person name="Manchanda G."/>
            <person name="Maurya I.K."/>
            <person name="Joshi N.K."/>
            <person name="Srivastava A.K."/>
        </authorList>
    </citation>
    <scope>NUCLEOTIDE SEQUENCE [LARGE SCALE GENOMIC DNA]</scope>
    <source>
        <strain evidence="1 2">YS-16</strain>
    </source>
</reference>
<organism evidence="1 2">
    <name type="scientific">Chitinophaga pinensis</name>
    <dbReference type="NCBI Taxonomy" id="79329"/>
    <lineage>
        <taxon>Bacteria</taxon>
        <taxon>Pseudomonadati</taxon>
        <taxon>Bacteroidota</taxon>
        <taxon>Chitinophagia</taxon>
        <taxon>Chitinophagales</taxon>
        <taxon>Chitinophagaceae</taxon>
        <taxon>Chitinophaga</taxon>
    </lineage>
</organism>
<evidence type="ECO:0000313" key="1">
    <source>
        <dbReference type="EMBL" id="TWW00839.1"/>
    </source>
</evidence>
<evidence type="ECO:0000313" key="2">
    <source>
        <dbReference type="Proteomes" id="UP000318815"/>
    </source>
</evidence>
<name>A0A5C6LYW7_9BACT</name>
<dbReference type="Proteomes" id="UP000318815">
    <property type="component" value="Unassembled WGS sequence"/>
</dbReference>
<sequence length="71" mass="8240">MEALKAISLSSQMDMLRQVLDQNIPPVEMLRRMTASYTRQDIEELLNEINYNIISSWCKRCIAGKKKYSDG</sequence>
<accession>A0A5C6LYW7</accession>
<dbReference type="EMBL" id="VOHS01000007">
    <property type="protein sequence ID" value="TWW00839.1"/>
    <property type="molecule type" value="Genomic_DNA"/>
</dbReference>
<proteinExistence type="predicted"/>